<feature type="region of interest" description="Disordered" evidence="1">
    <location>
        <begin position="107"/>
        <end position="132"/>
    </location>
</feature>
<dbReference type="Proteomes" id="UP000814176">
    <property type="component" value="Unassembled WGS sequence"/>
</dbReference>
<keyword evidence="3" id="KW-1185">Reference proteome</keyword>
<evidence type="ECO:0000313" key="3">
    <source>
        <dbReference type="Proteomes" id="UP000814176"/>
    </source>
</evidence>
<feature type="compositionally biased region" description="Basic and acidic residues" evidence="1">
    <location>
        <begin position="238"/>
        <end position="249"/>
    </location>
</feature>
<feature type="region of interest" description="Disordered" evidence="1">
    <location>
        <begin position="193"/>
        <end position="251"/>
    </location>
</feature>
<dbReference type="EMBL" id="JADCUA010000019">
    <property type="protein sequence ID" value="KAH9833342.1"/>
    <property type="molecule type" value="Genomic_DNA"/>
</dbReference>
<proteinExistence type="predicted"/>
<evidence type="ECO:0000256" key="1">
    <source>
        <dbReference type="SAM" id="MobiDB-lite"/>
    </source>
</evidence>
<gene>
    <name evidence="2" type="ORF">C8Q71DRAFT_775140</name>
</gene>
<dbReference type="RefSeq" id="XP_047776108.1">
    <property type="nucleotide sequence ID" value="XM_047924584.1"/>
</dbReference>
<protein>
    <recommendedName>
        <fullName evidence="4">Homeobox KN domain-containing protein</fullName>
    </recommendedName>
</protein>
<evidence type="ECO:0000313" key="2">
    <source>
        <dbReference type="EMBL" id="KAH9833342.1"/>
    </source>
</evidence>
<organism evidence="2 3">
    <name type="scientific">Rhodofomes roseus</name>
    <dbReference type="NCBI Taxonomy" id="34475"/>
    <lineage>
        <taxon>Eukaryota</taxon>
        <taxon>Fungi</taxon>
        <taxon>Dikarya</taxon>
        <taxon>Basidiomycota</taxon>
        <taxon>Agaricomycotina</taxon>
        <taxon>Agaricomycetes</taxon>
        <taxon>Polyporales</taxon>
        <taxon>Rhodofomes</taxon>
    </lineage>
</organism>
<comment type="caution">
    <text evidence="2">The sequence shown here is derived from an EMBL/GenBank/DDBJ whole genome shotgun (WGS) entry which is preliminary data.</text>
</comment>
<dbReference type="GeneID" id="72005316"/>
<sequence length="333" mass="36860">MSGSLSTMQLAVGMGHDELEGAPGWTTLPGTTAPTPYPMTRPATQANNRNKRISEEGYRLVDEMYRLNPYPSTSQKRETLQRILALPGCEHYKFENLNQRLAAHRKRDGITGSGPSVKAKRASLPRNTHIAPNPSSAEEILYPSIAGQDGIKAALHILLRESPIPTPYEVTLWAKRLGCHLDDVQTWIDHQRDKLQKESSKPIVTSQLPTPGSSCSPEPTSPVQLQTPVMQEVPAPPKLEREDQTESKSRTTLFSGEQFRDLAEKVHVARTDAGTQPSAEDAARALEEHSQRMTAFLERYERGDYAAIGLTPQFLSRGDQSMTVKSEPMAQPT</sequence>
<name>A0ABQ8K842_9APHY</name>
<evidence type="ECO:0008006" key="4">
    <source>
        <dbReference type="Google" id="ProtNLM"/>
    </source>
</evidence>
<accession>A0ABQ8K842</accession>
<feature type="compositionally biased region" description="Polar residues" evidence="1">
    <location>
        <begin position="202"/>
        <end position="229"/>
    </location>
</feature>
<reference evidence="2 3" key="1">
    <citation type="journal article" date="2021" name="Environ. Microbiol.">
        <title>Gene family expansions and transcriptome signatures uncover fungal adaptations to wood decay.</title>
        <authorList>
            <person name="Hage H."/>
            <person name="Miyauchi S."/>
            <person name="Viragh M."/>
            <person name="Drula E."/>
            <person name="Min B."/>
            <person name="Chaduli D."/>
            <person name="Navarro D."/>
            <person name="Favel A."/>
            <person name="Norest M."/>
            <person name="Lesage-Meessen L."/>
            <person name="Balint B."/>
            <person name="Merenyi Z."/>
            <person name="de Eugenio L."/>
            <person name="Morin E."/>
            <person name="Martinez A.T."/>
            <person name="Baldrian P."/>
            <person name="Stursova M."/>
            <person name="Martinez M.J."/>
            <person name="Novotny C."/>
            <person name="Magnuson J.K."/>
            <person name="Spatafora J.W."/>
            <person name="Maurice S."/>
            <person name="Pangilinan J."/>
            <person name="Andreopoulos W."/>
            <person name="LaButti K."/>
            <person name="Hundley H."/>
            <person name="Na H."/>
            <person name="Kuo A."/>
            <person name="Barry K."/>
            <person name="Lipzen A."/>
            <person name="Henrissat B."/>
            <person name="Riley R."/>
            <person name="Ahrendt S."/>
            <person name="Nagy L.G."/>
            <person name="Grigoriev I.V."/>
            <person name="Martin F."/>
            <person name="Rosso M.N."/>
        </authorList>
    </citation>
    <scope>NUCLEOTIDE SEQUENCE [LARGE SCALE GENOMIC DNA]</scope>
    <source>
        <strain evidence="2 3">CIRM-BRFM 1785</strain>
    </source>
</reference>